<organism evidence="1 2">
    <name type="scientific">Neoasaia chiangmaiensis</name>
    <dbReference type="NCBI Taxonomy" id="320497"/>
    <lineage>
        <taxon>Bacteria</taxon>
        <taxon>Pseudomonadati</taxon>
        <taxon>Pseudomonadota</taxon>
        <taxon>Alphaproteobacteria</taxon>
        <taxon>Acetobacterales</taxon>
        <taxon>Acetobacteraceae</taxon>
        <taxon>Neoasaia</taxon>
    </lineage>
</organism>
<dbReference type="InterPro" id="IPR024400">
    <property type="entry name" value="DUF2635"/>
</dbReference>
<dbReference type="KEGG" id="nch:A0U93_10315"/>
<reference evidence="1 2" key="1">
    <citation type="submission" date="2016-03" db="EMBL/GenBank/DDBJ databases">
        <title>Acetic acid bacteria sequencing.</title>
        <authorList>
            <person name="Brandt J."/>
            <person name="Jakob F."/>
            <person name="Vogel R.F."/>
        </authorList>
    </citation>
    <scope>NUCLEOTIDE SEQUENCE [LARGE SCALE GENOMIC DNA]</scope>
    <source>
        <strain evidence="1 2">NBRC 101099</strain>
    </source>
</reference>
<dbReference type="STRING" id="320497.A0U93_10315"/>
<dbReference type="EMBL" id="CP014691">
    <property type="protein sequence ID" value="AQS88269.1"/>
    <property type="molecule type" value="Genomic_DNA"/>
</dbReference>
<sequence>MLVKPALGRAVRWPGTRRLLAESGQDVPETSFWLLALHNGDVEKVDPSPVKAVSPPIETHEVSA</sequence>
<keyword evidence="2" id="KW-1185">Reference proteome</keyword>
<dbReference type="Pfam" id="PF10948">
    <property type="entry name" value="DUF2635"/>
    <property type="match status" value="1"/>
</dbReference>
<dbReference type="RefSeq" id="WP_077807290.1">
    <property type="nucleotide sequence ID" value="NZ_BJXS01000003.1"/>
</dbReference>
<dbReference type="AlphaFoldDB" id="A0A1U9KRA5"/>
<dbReference type="OrthoDB" id="7362462at2"/>
<evidence type="ECO:0000313" key="1">
    <source>
        <dbReference type="EMBL" id="AQS88269.1"/>
    </source>
</evidence>
<dbReference type="Proteomes" id="UP000188604">
    <property type="component" value="Chromosome"/>
</dbReference>
<proteinExistence type="predicted"/>
<protein>
    <submittedName>
        <fullName evidence="1">Uncharacterized protein</fullName>
    </submittedName>
</protein>
<gene>
    <name evidence="1" type="ORF">A0U93_10315</name>
</gene>
<evidence type="ECO:0000313" key="2">
    <source>
        <dbReference type="Proteomes" id="UP000188604"/>
    </source>
</evidence>
<accession>A0A1U9KRA5</accession>
<name>A0A1U9KRA5_9PROT</name>